<dbReference type="PANTHER" id="PTHR46704:SF9">
    <property type="entry name" value="BHLH DOMAIN-CONTAINING PROTEIN"/>
    <property type="match status" value="1"/>
</dbReference>
<dbReference type="EMBL" id="MRZV01001387">
    <property type="protein sequence ID" value="PIK38209.1"/>
    <property type="molecule type" value="Genomic_DNA"/>
</dbReference>
<evidence type="ECO:0000313" key="2">
    <source>
        <dbReference type="EMBL" id="PIK38209.1"/>
    </source>
</evidence>
<accession>A0A2G8JR53</accession>
<dbReference type="OrthoDB" id="5949994at2759"/>
<dbReference type="Proteomes" id="UP000230750">
    <property type="component" value="Unassembled WGS sequence"/>
</dbReference>
<proteinExistence type="predicted"/>
<keyword evidence="3" id="KW-1185">Reference proteome</keyword>
<dbReference type="PANTHER" id="PTHR46704">
    <property type="entry name" value="CXC DOMAIN-CONTAINING PROTEIN-RELATED"/>
    <property type="match status" value="1"/>
</dbReference>
<protein>
    <submittedName>
        <fullName evidence="2">Uncharacterized protein</fullName>
    </submittedName>
</protein>
<feature type="region of interest" description="Disordered" evidence="1">
    <location>
        <begin position="107"/>
        <end position="150"/>
    </location>
</feature>
<dbReference type="AlphaFoldDB" id="A0A2G8JR53"/>
<organism evidence="2 3">
    <name type="scientific">Stichopus japonicus</name>
    <name type="common">Sea cucumber</name>
    <dbReference type="NCBI Taxonomy" id="307972"/>
    <lineage>
        <taxon>Eukaryota</taxon>
        <taxon>Metazoa</taxon>
        <taxon>Echinodermata</taxon>
        <taxon>Eleutherozoa</taxon>
        <taxon>Echinozoa</taxon>
        <taxon>Holothuroidea</taxon>
        <taxon>Aspidochirotacea</taxon>
        <taxon>Aspidochirotida</taxon>
        <taxon>Stichopodidae</taxon>
        <taxon>Apostichopus</taxon>
    </lineage>
</organism>
<sequence>MAFVATTSKSVPTGDESALKCYMCISSQTNEQVRKFNISTWSRFLDFVLKWQSLSGEQHQIATNFVTKSCDDIPLPNLPLPHDGGYHNVCYSRFTDKQRVERCINRLKRNRPSPELMHPSTPAVHDDSEGSQPKKKRLPLSDYSTPPEQARSRNVLPDICLFCNKREKRRNCQRTQTRKMENLVMCSTIGAVKLQQAAKEKDDTGILLKIENKDSMAIEVKYHQSCYTNYTSTEDLVQETQLLKGEFVNTDSENTEDELDIEFKSSKQRVDQHSVRDSYMSSLAIRKAIQEVKTDIPWPPTKDDLKLENAEALVPHQLYNFLAWTVSASDEPNNESKVSCVDTESHRKILAISQDIMYLASKGKTQLPKHTSLALALRHLTGSAQLIGLMNGFGYCVPHSVALNIDSAISVKEMDHGTVHYLQI</sequence>
<evidence type="ECO:0000256" key="1">
    <source>
        <dbReference type="SAM" id="MobiDB-lite"/>
    </source>
</evidence>
<reference evidence="2 3" key="1">
    <citation type="journal article" date="2017" name="PLoS Biol.">
        <title>The sea cucumber genome provides insights into morphological evolution and visceral regeneration.</title>
        <authorList>
            <person name="Zhang X."/>
            <person name="Sun L."/>
            <person name="Yuan J."/>
            <person name="Sun Y."/>
            <person name="Gao Y."/>
            <person name="Zhang L."/>
            <person name="Li S."/>
            <person name="Dai H."/>
            <person name="Hamel J.F."/>
            <person name="Liu C."/>
            <person name="Yu Y."/>
            <person name="Liu S."/>
            <person name="Lin W."/>
            <person name="Guo K."/>
            <person name="Jin S."/>
            <person name="Xu P."/>
            <person name="Storey K.B."/>
            <person name="Huan P."/>
            <person name="Zhang T."/>
            <person name="Zhou Y."/>
            <person name="Zhang J."/>
            <person name="Lin C."/>
            <person name="Li X."/>
            <person name="Xing L."/>
            <person name="Huo D."/>
            <person name="Sun M."/>
            <person name="Wang L."/>
            <person name="Mercier A."/>
            <person name="Li F."/>
            <person name="Yang H."/>
            <person name="Xiang J."/>
        </authorList>
    </citation>
    <scope>NUCLEOTIDE SEQUENCE [LARGE SCALE GENOMIC DNA]</scope>
    <source>
        <strain evidence="2">Shaxun</strain>
        <tissue evidence="2">Muscle</tissue>
    </source>
</reference>
<gene>
    <name evidence="2" type="ORF">BSL78_24948</name>
</gene>
<name>A0A2G8JR53_STIJA</name>
<evidence type="ECO:0000313" key="3">
    <source>
        <dbReference type="Proteomes" id="UP000230750"/>
    </source>
</evidence>
<comment type="caution">
    <text evidence="2">The sequence shown here is derived from an EMBL/GenBank/DDBJ whole genome shotgun (WGS) entry which is preliminary data.</text>
</comment>